<dbReference type="SMART" id="SM00434">
    <property type="entry name" value="TOP4c"/>
    <property type="match status" value="1"/>
</dbReference>
<keyword evidence="5 9" id="KW-0067">ATP-binding</keyword>
<dbReference type="EC" id="5.6.2.2" evidence="9"/>
<dbReference type="Gene3D" id="3.90.199.10">
    <property type="entry name" value="Topoisomerase II, domain 5"/>
    <property type="match status" value="1"/>
</dbReference>
<dbReference type="InterPro" id="IPR002205">
    <property type="entry name" value="Topo_IIA_dom_A"/>
</dbReference>
<dbReference type="Gene3D" id="3.30.1360.40">
    <property type="match status" value="1"/>
</dbReference>
<comment type="subunit">
    <text evidence="9">Heterotetramer, composed of two GyrA and two GyrB chains. In the heterotetramer, GyrA contains the active site tyrosine that forms a transient covalent intermediate with DNA, while GyrB binds cofactors and catalyzes ATP hydrolysis.</text>
</comment>
<dbReference type="GO" id="GO:0005737">
    <property type="term" value="C:cytoplasm"/>
    <property type="evidence" value="ECO:0007669"/>
    <property type="project" value="UniProtKB-SubCell"/>
</dbReference>
<dbReference type="PROSITE" id="PS52040">
    <property type="entry name" value="TOPO_IIA"/>
    <property type="match status" value="1"/>
</dbReference>
<dbReference type="FunFam" id="3.30.1360.40:FF:000002">
    <property type="entry name" value="DNA gyrase subunit A"/>
    <property type="match status" value="1"/>
</dbReference>
<feature type="compositionally biased region" description="Acidic residues" evidence="11">
    <location>
        <begin position="837"/>
        <end position="857"/>
    </location>
</feature>
<keyword evidence="7 9" id="KW-0238">DNA-binding</keyword>
<dbReference type="CDD" id="cd00187">
    <property type="entry name" value="TOP4c"/>
    <property type="match status" value="1"/>
</dbReference>
<dbReference type="AlphaFoldDB" id="A0A831UDI7"/>
<dbReference type="GO" id="GO:0034335">
    <property type="term" value="F:DNA negative supercoiling activity"/>
    <property type="evidence" value="ECO:0007669"/>
    <property type="project" value="UniProtKB-ARBA"/>
</dbReference>
<dbReference type="InterPro" id="IPR013758">
    <property type="entry name" value="Topo_IIA_A/C_ab"/>
</dbReference>
<dbReference type="PANTHER" id="PTHR43493:SF5">
    <property type="entry name" value="DNA GYRASE SUBUNIT A, CHLOROPLASTIC_MITOCHONDRIAL"/>
    <property type="match status" value="1"/>
</dbReference>
<feature type="domain" description="Topo IIA-type catalytic" evidence="12">
    <location>
        <begin position="34"/>
        <end position="530"/>
    </location>
</feature>
<dbReference type="NCBIfam" id="NF004043">
    <property type="entry name" value="PRK05560.1"/>
    <property type="match status" value="1"/>
</dbReference>
<dbReference type="SUPFAM" id="SSF56719">
    <property type="entry name" value="Type II DNA topoisomerase"/>
    <property type="match status" value="1"/>
</dbReference>
<dbReference type="InterPro" id="IPR013760">
    <property type="entry name" value="Topo_IIA-like_dom_sf"/>
</dbReference>
<keyword evidence="8 9" id="KW-0413">Isomerase</keyword>
<evidence type="ECO:0000256" key="10">
    <source>
        <dbReference type="PROSITE-ProRule" id="PRU01384"/>
    </source>
</evidence>
<comment type="function">
    <text evidence="9">A type II topoisomerase that negatively supercoils closed circular double-stranded (ds) DNA in an ATP-dependent manner to modulate DNA topology and maintain chromosomes in an underwound state. Negative supercoiling favors strand separation, and DNA replication, transcription, recombination and repair, all of which involve strand separation. Also able to catalyze the interconversion of other topological isomers of dsDNA rings, including catenanes and knotted rings. Type II topoisomerases break and join 2 DNA strands simultaneously in an ATP-dependent manner.</text>
</comment>
<dbReference type="GO" id="GO:0005524">
    <property type="term" value="F:ATP binding"/>
    <property type="evidence" value="ECO:0007669"/>
    <property type="project" value="UniProtKB-UniRule"/>
</dbReference>
<gene>
    <name evidence="9 13" type="primary">gyrA</name>
    <name evidence="13" type="ORF">ENQ87_11230</name>
</gene>
<evidence type="ECO:0000256" key="9">
    <source>
        <dbReference type="HAMAP-Rule" id="MF_01897"/>
    </source>
</evidence>
<comment type="subcellular location">
    <subcellularLocation>
        <location evidence="9">Cytoplasm</location>
    </subcellularLocation>
</comment>
<feature type="short sequence motif" description="GyrA-box" evidence="9">
    <location>
        <begin position="551"/>
        <end position="557"/>
    </location>
</feature>
<name>A0A831UDI7_GEOME</name>
<dbReference type="GO" id="GO:0006265">
    <property type="term" value="P:DNA topological change"/>
    <property type="evidence" value="ECO:0007669"/>
    <property type="project" value="UniProtKB-UniRule"/>
</dbReference>
<dbReference type="FunFam" id="1.10.268.10:FF:000001">
    <property type="entry name" value="DNA gyrase subunit A"/>
    <property type="match status" value="1"/>
</dbReference>
<dbReference type="Gene3D" id="2.120.10.90">
    <property type="entry name" value="DNA gyrase/topoisomerase IV, subunit A, C-terminal"/>
    <property type="match status" value="1"/>
</dbReference>
<evidence type="ECO:0000256" key="11">
    <source>
        <dbReference type="SAM" id="MobiDB-lite"/>
    </source>
</evidence>
<dbReference type="NCBIfam" id="NF004044">
    <property type="entry name" value="PRK05561.1"/>
    <property type="match status" value="1"/>
</dbReference>
<dbReference type="GO" id="GO:0005694">
    <property type="term" value="C:chromosome"/>
    <property type="evidence" value="ECO:0007669"/>
    <property type="project" value="InterPro"/>
</dbReference>
<evidence type="ECO:0000259" key="12">
    <source>
        <dbReference type="PROSITE" id="PS52040"/>
    </source>
</evidence>
<reference evidence="13" key="1">
    <citation type="journal article" date="2020" name="mSystems">
        <title>Genome- and Community-Level Interaction Insights into Carbon Utilization and Element Cycling Functions of Hydrothermarchaeota in Hydrothermal Sediment.</title>
        <authorList>
            <person name="Zhou Z."/>
            <person name="Liu Y."/>
            <person name="Xu W."/>
            <person name="Pan J."/>
            <person name="Luo Z.H."/>
            <person name="Li M."/>
        </authorList>
    </citation>
    <scope>NUCLEOTIDE SEQUENCE [LARGE SCALE GENOMIC DNA]</scope>
    <source>
        <strain evidence="13">SpSt-349</strain>
    </source>
</reference>
<keyword evidence="4 9" id="KW-0547">Nucleotide-binding</keyword>
<dbReference type="FunFam" id="3.90.199.10:FF:000001">
    <property type="entry name" value="DNA gyrase subunit A"/>
    <property type="match status" value="1"/>
</dbReference>
<evidence type="ECO:0000256" key="2">
    <source>
        <dbReference type="ARBA" id="ARBA00008263"/>
    </source>
</evidence>
<dbReference type="GO" id="GO:0003677">
    <property type="term" value="F:DNA binding"/>
    <property type="evidence" value="ECO:0007669"/>
    <property type="project" value="UniProtKB-UniRule"/>
</dbReference>
<sequence>MLEHTLNKTAVNIEDEMKRSYMDYAMSVIIGRALPDVRDGLKPVHRRCLYAMYDMGNDWNKPYKKSARVVGDVIGKYHPHGDAAAYDTIVRMAQDFSLRYPLVDGQGNFGSVDGDSPAAMRYTEIRMEQLAHELLNDLEKETVDLGPNYDGSLTEPLVLPSKFPNLLVNGSSGIAVGMATNIPPHNLSEVINGIIATIENPNISFEELLTHIPGPDFPTGGFIYGREGIIQGYRTGRGIVQMRARASIETHKKTERQSIIVTEIPYQVNKANLITKIAELVREKKLEGISDIRDESDRDGMRIVIDLKRDENPQVILNHLYKQTQMQTSFGINMLAIVAGRPRVLTLRDAIGHFIDHRREIVTRRTIFDLKKAEARAHILEGYKIALDWLDAVIELIRGSKTPAEAKEGLMSGLFSDEEWLRKMGLTLPAVHSQYQKPVRLTEVQAQEILNLRLHRLTGLERDKILQEYDDILKYIARLKEILASEAEILKIIVGELRELKEKFGDERRTEIVDRSAEISLEDTIVEEDVVVTVSHTGYIKRTAVSQYRSQRRGGKGKTGMKTKEEDFVEHLFVASSKDFMLFFTDAGKVYQIKVYEIPEGGRATRGKAIVNLLNLQENEQITAILSVKGFDDDRNILMATRLGVVKKSPLREYANIRSGGIIAVNLDDGDKLIAVALTDGRQDVLLASRNGKSIRFHEEDARPMGRVSRGVRGMTLEDDDVVIGMEVINPSATGSTIFTVTENGFGKRTELDEYRVQSRGGKGIITIKTTERNGCVVDIMQVTDENDLMLITDQGKILRIPVAPFSVIGRNTQGVKLMTAEQNERVVAVAKLAEKEEGDEGSDSGDDLPEAEVVEE</sequence>
<evidence type="ECO:0000256" key="8">
    <source>
        <dbReference type="ARBA" id="ARBA00023235"/>
    </source>
</evidence>
<comment type="miscellaneous">
    <text evidence="9">Few gyrases are as efficient as E.coli at forming negative supercoils. Not all organisms have 2 type II topoisomerases; in organisms with a single type II topoisomerase this enzyme also has to decatenate newly replicated chromosomes.</text>
</comment>
<dbReference type="InterPro" id="IPR013757">
    <property type="entry name" value="Topo_IIA_A_a_sf"/>
</dbReference>
<dbReference type="HAMAP" id="MF_01897">
    <property type="entry name" value="GyrA"/>
    <property type="match status" value="1"/>
</dbReference>
<evidence type="ECO:0000256" key="6">
    <source>
        <dbReference type="ARBA" id="ARBA00023029"/>
    </source>
</evidence>
<comment type="similarity">
    <text evidence="2 9">Belongs to the type II topoisomerase GyrA/ParC subunit family.</text>
</comment>
<evidence type="ECO:0000256" key="1">
    <source>
        <dbReference type="ARBA" id="ARBA00000185"/>
    </source>
</evidence>
<dbReference type="Gene3D" id="1.10.268.10">
    <property type="entry name" value="Topoisomerase, domain 3"/>
    <property type="match status" value="1"/>
</dbReference>
<keyword evidence="6 9" id="KW-0799">Topoisomerase</keyword>
<comment type="catalytic activity">
    <reaction evidence="1 9 10">
        <text>ATP-dependent breakage, passage and rejoining of double-stranded DNA.</text>
        <dbReference type="EC" id="5.6.2.2"/>
    </reaction>
</comment>
<dbReference type="InterPro" id="IPR005743">
    <property type="entry name" value="GyrA"/>
</dbReference>
<protein>
    <recommendedName>
        <fullName evidence="9">DNA gyrase subunit A</fullName>
        <ecNumber evidence="9">5.6.2.2</ecNumber>
    </recommendedName>
</protein>
<proteinExistence type="inferred from homology"/>
<evidence type="ECO:0000256" key="4">
    <source>
        <dbReference type="ARBA" id="ARBA00022741"/>
    </source>
</evidence>
<evidence type="ECO:0000313" key="13">
    <source>
        <dbReference type="EMBL" id="HEN42921.1"/>
    </source>
</evidence>
<evidence type="ECO:0000256" key="3">
    <source>
        <dbReference type="ARBA" id="ARBA00022490"/>
    </source>
</evidence>
<evidence type="ECO:0000256" key="7">
    <source>
        <dbReference type="ARBA" id="ARBA00023125"/>
    </source>
</evidence>
<dbReference type="Pfam" id="PF03989">
    <property type="entry name" value="DNA_gyraseA_C"/>
    <property type="match status" value="6"/>
</dbReference>
<organism evidence="13">
    <name type="scientific">Geobacter metallireducens</name>
    <dbReference type="NCBI Taxonomy" id="28232"/>
    <lineage>
        <taxon>Bacteria</taxon>
        <taxon>Pseudomonadati</taxon>
        <taxon>Thermodesulfobacteriota</taxon>
        <taxon>Desulfuromonadia</taxon>
        <taxon>Geobacterales</taxon>
        <taxon>Geobacteraceae</taxon>
        <taxon>Geobacter</taxon>
    </lineage>
</organism>
<dbReference type="InterPro" id="IPR050220">
    <property type="entry name" value="Type_II_DNA_Topoisomerases"/>
</dbReference>
<dbReference type="GO" id="GO:0009330">
    <property type="term" value="C:DNA topoisomerase type II (double strand cut, ATP-hydrolyzing) complex"/>
    <property type="evidence" value="ECO:0007669"/>
    <property type="project" value="TreeGrafter"/>
</dbReference>
<accession>A0A831UDI7</accession>
<dbReference type="PANTHER" id="PTHR43493">
    <property type="entry name" value="DNA GYRASE/TOPOISOMERASE SUBUNIT A"/>
    <property type="match status" value="1"/>
</dbReference>
<dbReference type="NCBIfam" id="TIGR01063">
    <property type="entry name" value="gyrA"/>
    <property type="match status" value="1"/>
</dbReference>
<keyword evidence="3 9" id="KW-0963">Cytoplasm</keyword>
<dbReference type="EMBL" id="DSOV01000047">
    <property type="protein sequence ID" value="HEN42921.1"/>
    <property type="molecule type" value="Genomic_DNA"/>
</dbReference>
<dbReference type="FunFam" id="2.120.10.90:FF:000004">
    <property type="entry name" value="DNA gyrase subunit A"/>
    <property type="match status" value="1"/>
</dbReference>
<dbReference type="Pfam" id="PF00521">
    <property type="entry name" value="DNA_topoisoIV"/>
    <property type="match status" value="1"/>
</dbReference>
<dbReference type="GO" id="GO:0006261">
    <property type="term" value="P:DNA-templated DNA replication"/>
    <property type="evidence" value="ECO:0007669"/>
    <property type="project" value="UniProtKB-UniRule"/>
</dbReference>
<comment type="caution">
    <text evidence="13">The sequence shown here is derived from an EMBL/GenBank/DDBJ whole genome shotgun (WGS) entry which is preliminary data.</text>
</comment>
<evidence type="ECO:0000256" key="5">
    <source>
        <dbReference type="ARBA" id="ARBA00022840"/>
    </source>
</evidence>
<dbReference type="SUPFAM" id="SSF101904">
    <property type="entry name" value="GyrA/ParC C-terminal domain-like"/>
    <property type="match status" value="1"/>
</dbReference>
<feature type="active site" description="O-(5'-phospho-DNA)-tyrosine intermediate" evidence="9 10">
    <location>
        <position position="122"/>
    </location>
</feature>
<dbReference type="InterPro" id="IPR006691">
    <property type="entry name" value="GyrA/parC_rep"/>
</dbReference>
<dbReference type="InterPro" id="IPR035516">
    <property type="entry name" value="Gyrase/topoIV_suA_C"/>
</dbReference>
<feature type="region of interest" description="Disordered" evidence="11">
    <location>
        <begin position="835"/>
        <end position="857"/>
    </location>
</feature>